<evidence type="ECO:0000313" key="2">
    <source>
        <dbReference type="Proteomes" id="UP000187203"/>
    </source>
</evidence>
<proteinExistence type="predicted"/>
<protein>
    <submittedName>
        <fullName evidence="1">Uncharacterized protein</fullName>
    </submittedName>
</protein>
<accession>A0A1R3IP08</accession>
<name>A0A1R3IP08_9ROSI</name>
<evidence type="ECO:0000313" key="1">
    <source>
        <dbReference type="EMBL" id="OMO84307.1"/>
    </source>
</evidence>
<dbReference type="EMBL" id="AWUE01017853">
    <property type="protein sequence ID" value="OMO84307.1"/>
    <property type="molecule type" value="Genomic_DNA"/>
</dbReference>
<comment type="caution">
    <text evidence="1">The sequence shown here is derived from an EMBL/GenBank/DDBJ whole genome shotgun (WGS) entry which is preliminary data.</text>
</comment>
<keyword evidence="2" id="KW-1185">Reference proteome</keyword>
<organism evidence="1 2">
    <name type="scientific">Corchorus olitorius</name>
    <dbReference type="NCBI Taxonomy" id="93759"/>
    <lineage>
        <taxon>Eukaryota</taxon>
        <taxon>Viridiplantae</taxon>
        <taxon>Streptophyta</taxon>
        <taxon>Embryophyta</taxon>
        <taxon>Tracheophyta</taxon>
        <taxon>Spermatophyta</taxon>
        <taxon>Magnoliopsida</taxon>
        <taxon>eudicotyledons</taxon>
        <taxon>Gunneridae</taxon>
        <taxon>Pentapetalae</taxon>
        <taxon>rosids</taxon>
        <taxon>malvids</taxon>
        <taxon>Malvales</taxon>
        <taxon>Malvaceae</taxon>
        <taxon>Grewioideae</taxon>
        <taxon>Apeibeae</taxon>
        <taxon>Corchorus</taxon>
    </lineage>
</organism>
<sequence>MGFGLLRSIEMRRCKPRAVDFMTNFFEKASKSYK</sequence>
<gene>
    <name evidence="1" type="ORF">COLO4_22121</name>
</gene>
<dbReference type="Proteomes" id="UP000187203">
    <property type="component" value="Unassembled WGS sequence"/>
</dbReference>
<reference evidence="2" key="1">
    <citation type="submission" date="2013-09" db="EMBL/GenBank/DDBJ databases">
        <title>Corchorus olitorius genome sequencing.</title>
        <authorList>
            <person name="Alam M."/>
            <person name="Haque M.S."/>
            <person name="Islam M.S."/>
            <person name="Emdad E.M."/>
            <person name="Islam M.M."/>
            <person name="Ahmed B."/>
            <person name="Halim A."/>
            <person name="Hossen Q.M.M."/>
            <person name="Hossain M.Z."/>
            <person name="Ahmed R."/>
            <person name="Khan M.M."/>
            <person name="Islam R."/>
            <person name="Rashid M.M."/>
            <person name="Khan S.A."/>
            <person name="Rahman M.S."/>
            <person name="Alam M."/>
            <person name="Yahiya A.S."/>
            <person name="Khan M.S."/>
            <person name="Azam M.S."/>
            <person name="Haque T."/>
            <person name="Lashkar M.Z.H."/>
            <person name="Akhand A.I."/>
            <person name="Morshed G."/>
            <person name="Roy S."/>
            <person name="Uddin K.S."/>
            <person name="Rabeya T."/>
            <person name="Hossain A.S."/>
            <person name="Chowdhury A."/>
            <person name="Snigdha A.R."/>
            <person name="Mortoza M.S."/>
            <person name="Matin S.A."/>
            <person name="Hoque S.M.E."/>
            <person name="Islam M.K."/>
            <person name="Roy D.K."/>
            <person name="Haider R."/>
            <person name="Moosa M.M."/>
            <person name="Elias S.M."/>
            <person name="Hasan A.M."/>
            <person name="Jahan S."/>
            <person name="Shafiuddin M."/>
            <person name="Mahmood N."/>
            <person name="Shommy N.S."/>
        </authorList>
    </citation>
    <scope>NUCLEOTIDE SEQUENCE [LARGE SCALE GENOMIC DNA]</scope>
    <source>
        <strain evidence="2">cv. O-4</strain>
    </source>
</reference>
<dbReference type="AlphaFoldDB" id="A0A1R3IP08"/>